<dbReference type="Pfam" id="PF09243">
    <property type="entry name" value="Rsm22"/>
    <property type="match status" value="2"/>
</dbReference>
<dbReference type="InterPro" id="IPR029063">
    <property type="entry name" value="SAM-dependent_MTases_sf"/>
</dbReference>
<dbReference type="SUPFAM" id="SSF53335">
    <property type="entry name" value="S-adenosyl-L-methionine-dependent methyltransferases"/>
    <property type="match status" value="1"/>
</dbReference>
<name>A0ABD6ETQ5_9BILA</name>
<protein>
    <recommendedName>
        <fullName evidence="10">Methyltransferase-like protein 17, mitochondrial</fullName>
    </recommendedName>
</protein>
<dbReference type="GO" id="GO:0046872">
    <property type="term" value="F:metal ion binding"/>
    <property type="evidence" value="ECO:0007669"/>
    <property type="project" value="UniProtKB-KW"/>
</dbReference>
<keyword evidence="6" id="KW-0496">Mitochondrion</keyword>
<dbReference type="PANTHER" id="PTHR13184">
    <property type="entry name" value="37S RIBOSOMAL PROTEIN S22"/>
    <property type="match status" value="1"/>
</dbReference>
<keyword evidence="3" id="KW-0809">Transit peptide</keyword>
<evidence type="ECO:0000313" key="9">
    <source>
        <dbReference type="Proteomes" id="UP001608902"/>
    </source>
</evidence>
<accession>A0ABD6ETQ5</accession>
<dbReference type="Gene3D" id="3.40.50.150">
    <property type="entry name" value="Vaccinia Virus protein VP39"/>
    <property type="match status" value="1"/>
</dbReference>
<evidence type="ECO:0008006" key="10">
    <source>
        <dbReference type="Google" id="ProtNLM"/>
    </source>
</evidence>
<comment type="subcellular location">
    <subcellularLocation>
        <location evidence="1">Mitochondrion</location>
    </subcellularLocation>
</comment>
<keyword evidence="5" id="KW-0411">Iron-sulfur</keyword>
<reference evidence="8 9" key="1">
    <citation type="submission" date="2024-08" db="EMBL/GenBank/DDBJ databases">
        <title>Gnathostoma spinigerum genome.</title>
        <authorList>
            <person name="Gonzalez-Bertolin B."/>
            <person name="Monzon S."/>
            <person name="Zaballos A."/>
            <person name="Jimenez P."/>
            <person name="Dekumyoy P."/>
            <person name="Varona S."/>
            <person name="Cuesta I."/>
            <person name="Sumanam S."/>
            <person name="Adisakwattana P."/>
            <person name="Gasser R.B."/>
            <person name="Hernandez-Gonzalez A."/>
            <person name="Young N.D."/>
            <person name="Perteguer M.J."/>
        </authorList>
    </citation>
    <scope>NUCLEOTIDE SEQUENCE [LARGE SCALE GENOMIC DNA]</scope>
    <source>
        <strain evidence="8">AL3</strain>
        <tissue evidence="8">Liver</tissue>
    </source>
</reference>
<evidence type="ECO:0000256" key="4">
    <source>
        <dbReference type="ARBA" id="ARBA00023004"/>
    </source>
</evidence>
<gene>
    <name evidence="8" type="ORF">AB6A40_006636</name>
</gene>
<dbReference type="PANTHER" id="PTHR13184:SF5">
    <property type="entry name" value="METHYLTRANSFERASE-LIKE PROTEIN 17, MITOCHONDRIAL"/>
    <property type="match status" value="1"/>
</dbReference>
<proteinExistence type="predicted"/>
<evidence type="ECO:0000256" key="1">
    <source>
        <dbReference type="ARBA" id="ARBA00004173"/>
    </source>
</evidence>
<evidence type="ECO:0000256" key="3">
    <source>
        <dbReference type="ARBA" id="ARBA00022946"/>
    </source>
</evidence>
<evidence type="ECO:0000256" key="5">
    <source>
        <dbReference type="ARBA" id="ARBA00023014"/>
    </source>
</evidence>
<sequence>MKAFRPRLSLFGRVGHRCINSASASLVVPSTSAHINLHYENGCCHVVSCNPVTSEHYLLQLRMHKDTTKRPRYDIMLPSEAVEGLKNALIRCSRSPKQLQHEADRLYCALEQRRFPASPAEVREARKQIETKLKEDFEHFLDDDSFNEKIQKGREEYISQEVDKLLKRAKYNWKPLDFDSREAAAIYCLARLSANYAEIHRVLQELPYSEFTPESVLDYGSGSGAGFWASHMVWGKKVKEYHLVEPIDELSRFAVDIMRGSGDGEQRPLVHPNVILRRHLIPSPSHCFDVVIAHRVLCELPSHEDRNELIKTLWNRTNRYLIIIDSDKQSSFEAVLEARDFILVGGNEVHADETRELLSNRGLLTEEVESILNDSSISHFERVSRLEEKLPTDIVLPTRLPRGFVFAPCPHDQGCPKLGTVNRNNCSFSTRWRELRADGKRSSSGDGTSLNEFSYVIMEKGTRGGVDGRSRILKKKSGSGRFSCTLCTPFSGIQHFVVPKKAGLIYKATKNRKAGELFPCKIETLATESEFDTYFDAIKEVEQNKEE</sequence>
<organism evidence="8 9">
    <name type="scientific">Gnathostoma spinigerum</name>
    <dbReference type="NCBI Taxonomy" id="75299"/>
    <lineage>
        <taxon>Eukaryota</taxon>
        <taxon>Metazoa</taxon>
        <taxon>Ecdysozoa</taxon>
        <taxon>Nematoda</taxon>
        <taxon>Chromadorea</taxon>
        <taxon>Rhabditida</taxon>
        <taxon>Spirurina</taxon>
        <taxon>Gnathostomatomorpha</taxon>
        <taxon>Gnathostomatoidea</taxon>
        <taxon>Gnathostomatidae</taxon>
        <taxon>Gnathostoma</taxon>
    </lineage>
</organism>
<dbReference type="AlphaFoldDB" id="A0ABD6ETQ5"/>
<keyword evidence="9" id="KW-1185">Reference proteome</keyword>
<dbReference type="InterPro" id="IPR015324">
    <property type="entry name" value="Ribosomal_Rsm22-like"/>
</dbReference>
<comment type="function">
    <text evidence="7">Mitochondrial ribosome (mitoribosome) assembly factor. Binds at the interface of the head and body domains of the mitochondrial small ribosomal subunit (mt-SSU), occluding the mRNA channel and preventing compaction of the head domain towards the body. Probable inactive methyltransferase: retains the characteristic folding and ability to bind S-adenosyl-L-methionine, but it probably lost its methyltransferase activity.</text>
</comment>
<dbReference type="EMBL" id="JBGFUD010004834">
    <property type="protein sequence ID" value="MFH4979927.1"/>
    <property type="molecule type" value="Genomic_DNA"/>
</dbReference>
<evidence type="ECO:0000256" key="6">
    <source>
        <dbReference type="ARBA" id="ARBA00023128"/>
    </source>
</evidence>
<keyword evidence="2" id="KW-0479">Metal-binding</keyword>
<evidence type="ECO:0000256" key="7">
    <source>
        <dbReference type="ARBA" id="ARBA00045681"/>
    </source>
</evidence>
<dbReference type="Proteomes" id="UP001608902">
    <property type="component" value="Unassembled WGS sequence"/>
</dbReference>
<evidence type="ECO:0000313" key="8">
    <source>
        <dbReference type="EMBL" id="MFH4979927.1"/>
    </source>
</evidence>
<dbReference type="GO" id="GO:0005739">
    <property type="term" value="C:mitochondrion"/>
    <property type="evidence" value="ECO:0007669"/>
    <property type="project" value="UniProtKB-SubCell"/>
</dbReference>
<keyword evidence="4" id="KW-0408">Iron</keyword>
<dbReference type="InterPro" id="IPR052571">
    <property type="entry name" value="Mt_RNA_Methyltransferase"/>
</dbReference>
<comment type="caution">
    <text evidence="8">The sequence shown here is derived from an EMBL/GenBank/DDBJ whole genome shotgun (WGS) entry which is preliminary data.</text>
</comment>
<dbReference type="GO" id="GO:0051536">
    <property type="term" value="F:iron-sulfur cluster binding"/>
    <property type="evidence" value="ECO:0007669"/>
    <property type="project" value="UniProtKB-KW"/>
</dbReference>
<evidence type="ECO:0000256" key="2">
    <source>
        <dbReference type="ARBA" id="ARBA00022723"/>
    </source>
</evidence>